<accession>A0A834N102</accession>
<reference evidence="1" key="1">
    <citation type="journal article" date="2020" name="G3 (Bethesda)">
        <title>High-Quality Assemblies for Three Invasive Social Wasps from the &lt;i&gt;Vespula&lt;/i&gt; Genus.</title>
        <authorList>
            <person name="Harrop T.W.R."/>
            <person name="Guhlin J."/>
            <person name="McLaughlin G.M."/>
            <person name="Permina E."/>
            <person name="Stockwell P."/>
            <person name="Gilligan J."/>
            <person name="Le Lec M.F."/>
            <person name="Gruber M.A.M."/>
            <person name="Quinn O."/>
            <person name="Lovegrove M."/>
            <person name="Duncan E.J."/>
            <person name="Remnant E.J."/>
            <person name="Van Eeckhoven J."/>
            <person name="Graham B."/>
            <person name="Knapp R.A."/>
            <person name="Langford K.W."/>
            <person name="Kronenberg Z."/>
            <person name="Press M.O."/>
            <person name="Eacker S.M."/>
            <person name="Wilson-Rankin E.E."/>
            <person name="Purcell J."/>
            <person name="Lester P.J."/>
            <person name="Dearden P.K."/>
        </authorList>
    </citation>
    <scope>NUCLEOTIDE SEQUENCE</scope>
    <source>
        <strain evidence="1">Linc-1</strain>
    </source>
</reference>
<evidence type="ECO:0000313" key="2">
    <source>
        <dbReference type="Proteomes" id="UP000617340"/>
    </source>
</evidence>
<keyword evidence="2" id="KW-1185">Reference proteome</keyword>
<comment type="caution">
    <text evidence="1">The sequence shown here is derived from an EMBL/GenBank/DDBJ whole genome shotgun (WGS) entry which is preliminary data.</text>
</comment>
<dbReference type="Proteomes" id="UP000617340">
    <property type="component" value="Unassembled WGS sequence"/>
</dbReference>
<sequence length="68" mass="7389">MKEGVSLVRIVGARENWTGRYVPSATAAGDLEREDAVRNEAYLETGVFLQPTVSIGSPIDQRRTGIPS</sequence>
<dbReference type="AlphaFoldDB" id="A0A834N102"/>
<gene>
    <name evidence="1" type="ORF">HZH68_011378</name>
</gene>
<name>A0A834N102_VESGE</name>
<evidence type="ECO:0000313" key="1">
    <source>
        <dbReference type="EMBL" id="KAF7391835.1"/>
    </source>
</evidence>
<organism evidence="1 2">
    <name type="scientific">Vespula germanica</name>
    <name type="common">German yellow jacket</name>
    <name type="synonym">Paravespula germanica</name>
    <dbReference type="NCBI Taxonomy" id="30212"/>
    <lineage>
        <taxon>Eukaryota</taxon>
        <taxon>Metazoa</taxon>
        <taxon>Ecdysozoa</taxon>
        <taxon>Arthropoda</taxon>
        <taxon>Hexapoda</taxon>
        <taxon>Insecta</taxon>
        <taxon>Pterygota</taxon>
        <taxon>Neoptera</taxon>
        <taxon>Endopterygota</taxon>
        <taxon>Hymenoptera</taxon>
        <taxon>Apocrita</taxon>
        <taxon>Aculeata</taxon>
        <taxon>Vespoidea</taxon>
        <taxon>Vespidae</taxon>
        <taxon>Vespinae</taxon>
        <taxon>Vespula</taxon>
    </lineage>
</organism>
<proteinExistence type="predicted"/>
<protein>
    <submittedName>
        <fullName evidence="1">Uncharacterized protein</fullName>
    </submittedName>
</protein>
<dbReference type="EMBL" id="JACSDZ010000011">
    <property type="protein sequence ID" value="KAF7391835.1"/>
    <property type="molecule type" value="Genomic_DNA"/>
</dbReference>